<dbReference type="SUPFAM" id="SSF54001">
    <property type="entry name" value="Cysteine proteinases"/>
    <property type="match status" value="1"/>
</dbReference>
<dbReference type="InterPro" id="IPR018200">
    <property type="entry name" value="USP_CS"/>
</dbReference>
<dbReference type="Gene3D" id="3.90.70.10">
    <property type="entry name" value="Cysteine proteinases"/>
    <property type="match status" value="1"/>
</dbReference>
<evidence type="ECO:0000256" key="2">
    <source>
        <dbReference type="ARBA" id="ARBA00009085"/>
    </source>
</evidence>
<dbReference type="GO" id="GO:0005829">
    <property type="term" value="C:cytosol"/>
    <property type="evidence" value="ECO:0007669"/>
    <property type="project" value="TreeGrafter"/>
</dbReference>
<comment type="similarity">
    <text evidence="2">Belongs to the peptidase C19 family.</text>
</comment>
<evidence type="ECO:0000313" key="12">
    <source>
        <dbReference type="Proteomes" id="UP001239445"/>
    </source>
</evidence>
<feature type="transmembrane region" description="Helical" evidence="9">
    <location>
        <begin position="34"/>
        <end position="55"/>
    </location>
</feature>
<evidence type="ECO:0000259" key="10">
    <source>
        <dbReference type="PROSITE" id="PS50235"/>
    </source>
</evidence>
<dbReference type="Pfam" id="PF00443">
    <property type="entry name" value="UCH"/>
    <property type="match status" value="1"/>
</dbReference>
<keyword evidence="9" id="KW-0812">Transmembrane</keyword>
<protein>
    <recommendedName>
        <fullName evidence="3">ubiquitinyl hydrolase 1</fullName>
        <ecNumber evidence="3">3.4.19.12</ecNumber>
    </recommendedName>
</protein>
<keyword evidence="9" id="KW-1133">Transmembrane helix</keyword>
<evidence type="ECO:0000256" key="6">
    <source>
        <dbReference type="ARBA" id="ARBA00022801"/>
    </source>
</evidence>
<proteinExistence type="inferred from homology"/>
<evidence type="ECO:0000256" key="5">
    <source>
        <dbReference type="ARBA" id="ARBA00022786"/>
    </source>
</evidence>
<evidence type="ECO:0000256" key="7">
    <source>
        <dbReference type="ARBA" id="ARBA00022807"/>
    </source>
</evidence>
<comment type="caution">
    <text evidence="11">The sequence shown here is derived from an EMBL/GenBank/DDBJ whole genome shotgun (WGS) entry which is preliminary data.</text>
</comment>
<feature type="region of interest" description="Disordered" evidence="8">
    <location>
        <begin position="662"/>
        <end position="681"/>
    </location>
</feature>
<evidence type="ECO:0000256" key="1">
    <source>
        <dbReference type="ARBA" id="ARBA00000707"/>
    </source>
</evidence>
<dbReference type="GO" id="GO:0004843">
    <property type="term" value="F:cysteine-type deubiquitinase activity"/>
    <property type="evidence" value="ECO:0007669"/>
    <property type="project" value="UniProtKB-EC"/>
</dbReference>
<keyword evidence="4" id="KW-0645">Protease</keyword>
<dbReference type="EC" id="3.4.19.12" evidence="3"/>
<sequence length="715" mass="78935">MNSDSRRIVSHFDIYNQPGVYTSHSLSATLWDRITSPTTVISILLLVLTYLYRILFQQGRISHLSPVLWDCFVSVVPATALVKLDNWLNPPLFPTPMLTQPRSLNHAAKSEVLRRTLGIDKPGGLIQTVSQAGRRGLTGLSSAARGLKSTTDRPPGLGNYDNSCYQNSILQGLASLKPLPDYLSALPTPDDGRPVVRTTDALRTLIADLNTSSNNGKTLWTPGVLKNMSTWQQQDAQEYYSKLLDEIDKEIAKATKRRPRPLSIETESSSDDASESQHSDDSGYHSLSAPSKPQDFRLNRNPLEGLVAQRVACVACGYCEGLTMIPFNCLTLNLGVGHEEHDLYERLDNFAKVEPINGVHCAKCSLLKVQAVIESLLEKRPDDPQLRSRLSAIQEALDEDAFDDKTLEKCRVAPQKMVTSTKTKQTVVARPPQCLAIHMNRSVFDENTGRLFKNLAAVRFPKLLDLGPWCLGSADRFSGKKRDAAAVFKGGIDETHVRPEEEEWLLDPLSSMVAGDLRPSKITGPIYELRAVVTHYGQHDNGHYVCYRRVTAPSSSPTQETTKPAKLASEGVDLGGLDEDAPPQTEGATPDPECENGQESVEEPAEVDQTGLAEEESELVTQWWRLSDESVYKVDEEDVLAQSGVFMLFYDCVDQNSVLVSDLDSPADSRSGSEDEGDRLSWKRSCVTGWSNRKAGEVESQDDVLSRAIAIPLPE</sequence>
<dbReference type="InterPro" id="IPR001394">
    <property type="entry name" value="Peptidase_C19_UCH"/>
</dbReference>
<dbReference type="PANTHER" id="PTHR24006">
    <property type="entry name" value="UBIQUITIN CARBOXYL-TERMINAL HYDROLASE"/>
    <property type="match status" value="1"/>
</dbReference>
<reference evidence="11" key="1">
    <citation type="submission" date="2023-06" db="EMBL/GenBank/DDBJ databases">
        <title>Genome-scale phylogeny and comparative genomics of the fungal order Sordariales.</title>
        <authorList>
            <consortium name="Lawrence Berkeley National Laboratory"/>
            <person name="Hensen N."/>
            <person name="Bonometti L."/>
            <person name="Westerberg I."/>
            <person name="Brannstrom I.O."/>
            <person name="Guillou S."/>
            <person name="Cros-Aarteil S."/>
            <person name="Calhoun S."/>
            <person name="Haridas S."/>
            <person name="Kuo A."/>
            <person name="Mondo S."/>
            <person name="Pangilinan J."/>
            <person name="Riley R."/>
            <person name="Labutti K."/>
            <person name="Andreopoulos B."/>
            <person name="Lipzen A."/>
            <person name="Chen C."/>
            <person name="Yanf M."/>
            <person name="Daum C."/>
            <person name="Ng V."/>
            <person name="Clum A."/>
            <person name="Steindorff A."/>
            <person name="Ohm R."/>
            <person name="Martin F."/>
            <person name="Silar P."/>
            <person name="Natvig D."/>
            <person name="Lalanne C."/>
            <person name="Gautier V."/>
            <person name="Ament-Velasquez S.L."/>
            <person name="Kruys A."/>
            <person name="Hutchinson M.I."/>
            <person name="Powell A.J."/>
            <person name="Barry K."/>
            <person name="Miller A.N."/>
            <person name="Grigoriev I.V."/>
            <person name="Debuchy R."/>
            <person name="Gladieux P."/>
            <person name="Thoren M.H."/>
            <person name="Johannesson H."/>
        </authorList>
    </citation>
    <scope>NUCLEOTIDE SEQUENCE</scope>
    <source>
        <strain evidence="11">PSN4</strain>
    </source>
</reference>
<keyword evidence="12" id="KW-1185">Reference proteome</keyword>
<evidence type="ECO:0000313" key="11">
    <source>
        <dbReference type="EMBL" id="KAK1760755.1"/>
    </source>
</evidence>
<dbReference type="PROSITE" id="PS50235">
    <property type="entry name" value="USP_3"/>
    <property type="match status" value="1"/>
</dbReference>
<dbReference type="CDD" id="cd02662">
    <property type="entry name" value="Peptidase_C19F"/>
    <property type="match status" value="1"/>
</dbReference>
<dbReference type="Proteomes" id="UP001239445">
    <property type="component" value="Unassembled WGS sequence"/>
</dbReference>
<comment type="catalytic activity">
    <reaction evidence="1">
        <text>Thiol-dependent hydrolysis of ester, thioester, amide, peptide and isopeptide bonds formed by the C-terminal Gly of ubiquitin (a 76-residue protein attached to proteins as an intracellular targeting signal).</text>
        <dbReference type="EC" id="3.4.19.12"/>
    </reaction>
</comment>
<keyword evidence="9" id="KW-0472">Membrane</keyword>
<dbReference type="GO" id="GO:0006508">
    <property type="term" value="P:proteolysis"/>
    <property type="evidence" value="ECO:0007669"/>
    <property type="project" value="UniProtKB-KW"/>
</dbReference>
<dbReference type="PANTHER" id="PTHR24006:SF888">
    <property type="entry name" value="UBIQUITIN CARBOXYL-TERMINAL HYDROLASE 30"/>
    <property type="match status" value="1"/>
</dbReference>
<keyword evidence="6 11" id="KW-0378">Hydrolase</keyword>
<keyword evidence="5" id="KW-0833">Ubl conjugation pathway</keyword>
<dbReference type="EMBL" id="MU839827">
    <property type="protein sequence ID" value="KAK1760755.1"/>
    <property type="molecule type" value="Genomic_DNA"/>
</dbReference>
<accession>A0AAJ0FH53</accession>
<feature type="domain" description="USP" evidence="10">
    <location>
        <begin position="155"/>
        <end position="653"/>
    </location>
</feature>
<dbReference type="InterPro" id="IPR050164">
    <property type="entry name" value="Peptidase_C19"/>
</dbReference>
<dbReference type="InterPro" id="IPR038765">
    <property type="entry name" value="Papain-like_cys_pep_sf"/>
</dbReference>
<dbReference type="AlphaFoldDB" id="A0AAJ0FH53"/>
<feature type="region of interest" description="Disordered" evidence="8">
    <location>
        <begin position="572"/>
        <end position="614"/>
    </location>
</feature>
<dbReference type="GO" id="GO:0016579">
    <property type="term" value="P:protein deubiquitination"/>
    <property type="evidence" value="ECO:0007669"/>
    <property type="project" value="InterPro"/>
</dbReference>
<evidence type="ECO:0000256" key="8">
    <source>
        <dbReference type="SAM" id="MobiDB-lite"/>
    </source>
</evidence>
<dbReference type="GO" id="GO:0005634">
    <property type="term" value="C:nucleus"/>
    <property type="evidence" value="ECO:0007669"/>
    <property type="project" value="TreeGrafter"/>
</dbReference>
<keyword evidence="7" id="KW-0788">Thiol protease</keyword>
<gene>
    <name evidence="11" type="ORF">QBC47DRAFT_368124</name>
</gene>
<evidence type="ECO:0000256" key="9">
    <source>
        <dbReference type="SAM" id="Phobius"/>
    </source>
</evidence>
<feature type="region of interest" description="Disordered" evidence="8">
    <location>
        <begin position="254"/>
        <end position="295"/>
    </location>
</feature>
<name>A0AAJ0FH53_9PEZI</name>
<evidence type="ECO:0000256" key="3">
    <source>
        <dbReference type="ARBA" id="ARBA00012759"/>
    </source>
</evidence>
<organism evidence="11 12">
    <name type="scientific">Echria macrotheca</name>
    <dbReference type="NCBI Taxonomy" id="438768"/>
    <lineage>
        <taxon>Eukaryota</taxon>
        <taxon>Fungi</taxon>
        <taxon>Dikarya</taxon>
        <taxon>Ascomycota</taxon>
        <taxon>Pezizomycotina</taxon>
        <taxon>Sordariomycetes</taxon>
        <taxon>Sordariomycetidae</taxon>
        <taxon>Sordariales</taxon>
        <taxon>Schizotheciaceae</taxon>
        <taxon>Echria</taxon>
    </lineage>
</organism>
<dbReference type="PROSITE" id="PS00973">
    <property type="entry name" value="USP_2"/>
    <property type="match status" value="1"/>
</dbReference>
<evidence type="ECO:0000256" key="4">
    <source>
        <dbReference type="ARBA" id="ARBA00022670"/>
    </source>
</evidence>
<feature type="compositionally biased region" description="Acidic residues" evidence="8">
    <location>
        <begin position="592"/>
        <end position="606"/>
    </location>
</feature>
<dbReference type="InterPro" id="IPR028889">
    <property type="entry name" value="USP"/>
</dbReference>